<dbReference type="InterPro" id="IPR038501">
    <property type="entry name" value="Spore_GerAC_C_sf"/>
</dbReference>
<comment type="subcellular location">
    <subcellularLocation>
        <location evidence="1">Membrane</location>
        <topology evidence="1">Lipid-anchor</topology>
    </subcellularLocation>
</comment>
<dbReference type="Gene3D" id="3.30.300.210">
    <property type="entry name" value="Nutrient germinant receptor protein C, domain 3"/>
    <property type="match status" value="1"/>
</dbReference>
<keyword evidence="11" id="KW-1185">Reference proteome</keyword>
<sequence length="386" mass="44884">MIMNRLGRMLVGVLILVSQTGCWDMKTIQDTNYFTAIGFDFQKGHYIVYAQMLDFSSVAKQEAGKAGQPPQIWVGREEGATVNEAFNRLYKTTQQRVFWGHVSAYLFSSEALKQGISKFMDGSVRYSETRFTQWIYSTDESIEAIFSVVPFFNVSPMASILMNPIENYHQLSYIRPFRLYRVAALLREPGYTLMMPNLSIQEDTWKKSQKPDPKLEVNGVYAIGKNNLVEWFSYNQFKGDRWMEKSSARSPLVVYMNGKPVQTVSVERPKPHIRLRKDSNQIFDVHMKCKVITIESLERADEASLQKQIEKQIAEEIEQTFKMAKDRGVDIYQLEHNLYRQDFKLWAKLTLNGKHSLEDYELGDVRVDVQLTHSGMLRERVKDQQY</sequence>
<evidence type="ECO:0000256" key="3">
    <source>
        <dbReference type="ARBA" id="ARBA00022544"/>
    </source>
</evidence>
<dbReference type="Pfam" id="PF05504">
    <property type="entry name" value="Spore_GerAC"/>
    <property type="match status" value="1"/>
</dbReference>
<dbReference type="Pfam" id="PF25198">
    <property type="entry name" value="Spore_GerAC_N"/>
    <property type="match status" value="1"/>
</dbReference>
<proteinExistence type="inferred from homology"/>
<keyword evidence="7" id="KW-0449">Lipoprotein</keyword>
<evidence type="ECO:0000256" key="1">
    <source>
        <dbReference type="ARBA" id="ARBA00004635"/>
    </source>
</evidence>
<evidence type="ECO:0000256" key="4">
    <source>
        <dbReference type="ARBA" id="ARBA00022729"/>
    </source>
</evidence>
<feature type="domain" description="Spore germination protein N-terminal" evidence="9">
    <location>
        <begin position="24"/>
        <end position="199"/>
    </location>
</feature>
<keyword evidence="5" id="KW-0472">Membrane</keyword>
<dbReference type="InterPro" id="IPR008844">
    <property type="entry name" value="Spore_GerAC-like"/>
</dbReference>
<dbReference type="AlphaFoldDB" id="A0A6L8V0S6"/>
<evidence type="ECO:0000259" key="8">
    <source>
        <dbReference type="Pfam" id="PF05504"/>
    </source>
</evidence>
<keyword evidence="4" id="KW-0732">Signal</keyword>
<dbReference type="EMBL" id="WTUZ01000020">
    <property type="protein sequence ID" value="MZQ83827.1"/>
    <property type="molecule type" value="Genomic_DNA"/>
</dbReference>
<dbReference type="GO" id="GO:0016020">
    <property type="term" value="C:membrane"/>
    <property type="evidence" value="ECO:0007669"/>
    <property type="project" value="UniProtKB-SubCell"/>
</dbReference>
<gene>
    <name evidence="10" type="ORF">GQF01_17080</name>
</gene>
<name>A0A6L8V0S6_9BACL</name>
<evidence type="ECO:0000256" key="7">
    <source>
        <dbReference type="ARBA" id="ARBA00023288"/>
    </source>
</evidence>
<organism evidence="10 11">
    <name type="scientific">Paenibacillus silvestris</name>
    <dbReference type="NCBI Taxonomy" id="2606219"/>
    <lineage>
        <taxon>Bacteria</taxon>
        <taxon>Bacillati</taxon>
        <taxon>Bacillota</taxon>
        <taxon>Bacilli</taxon>
        <taxon>Bacillales</taxon>
        <taxon>Paenibacillaceae</taxon>
        <taxon>Paenibacillus</taxon>
    </lineage>
</organism>
<evidence type="ECO:0000256" key="5">
    <source>
        <dbReference type="ARBA" id="ARBA00023136"/>
    </source>
</evidence>
<dbReference type="InterPro" id="IPR057336">
    <property type="entry name" value="GerAC_N"/>
</dbReference>
<dbReference type="NCBIfam" id="TIGR02887">
    <property type="entry name" value="spore_ger_x_C"/>
    <property type="match status" value="1"/>
</dbReference>
<evidence type="ECO:0000259" key="9">
    <source>
        <dbReference type="Pfam" id="PF25198"/>
    </source>
</evidence>
<comment type="similarity">
    <text evidence="2">Belongs to the GerABKC lipoprotein family.</text>
</comment>
<dbReference type="RefSeq" id="WP_161407944.1">
    <property type="nucleotide sequence ID" value="NZ_WTUZ01000020.1"/>
</dbReference>
<comment type="caution">
    <text evidence="10">The sequence shown here is derived from an EMBL/GenBank/DDBJ whole genome shotgun (WGS) entry which is preliminary data.</text>
</comment>
<feature type="domain" description="Spore germination GerAC-like C-terminal" evidence="8">
    <location>
        <begin position="218"/>
        <end position="352"/>
    </location>
</feature>
<evidence type="ECO:0000313" key="11">
    <source>
        <dbReference type="Proteomes" id="UP000481087"/>
    </source>
</evidence>
<dbReference type="Proteomes" id="UP000481087">
    <property type="component" value="Unassembled WGS sequence"/>
</dbReference>
<reference evidence="10 11" key="1">
    <citation type="submission" date="2019-12" db="EMBL/GenBank/DDBJ databases">
        <title>Paenibacillus sp. nov. sp. isolated from soil.</title>
        <authorList>
            <person name="Kim J."/>
            <person name="Jeong S.E."/>
            <person name="Jung H.S."/>
            <person name="Jeon C.O."/>
        </authorList>
    </citation>
    <scope>NUCLEOTIDE SEQUENCE [LARGE SCALE GENOMIC DNA]</scope>
    <source>
        <strain evidence="10 11">5J-6</strain>
    </source>
</reference>
<dbReference type="PANTHER" id="PTHR35789:SF1">
    <property type="entry name" value="SPORE GERMINATION PROTEIN B3"/>
    <property type="match status" value="1"/>
</dbReference>
<keyword evidence="3" id="KW-0309">Germination</keyword>
<evidence type="ECO:0000256" key="2">
    <source>
        <dbReference type="ARBA" id="ARBA00007886"/>
    </source>
</evidence>
<dbReference type="InterPro" id="IPR046953">
    <property type="entry name" value="Spore_GerAC-like_C"/>
</dbReference>
<dbReference type="PANTHER" id="PTHR35789">
    <property type="entry name" value="SPORE GERMINATION PROTEIN B3"/>
    <property type="match status" value="1"/>
</dbReference>
<accession>A0A6L8V0S6</accession>
<protein>
    <submittedName>
        <fullName evidence="10">Ger(X)C family spore germination protein</fullName>
    </submittedName>
</protein>
<evidence type="ECO:0000313" key="10">
    <source>
        <dbReference type="EMBL" id="MZQ83827.1"/>
    </source>
</evidence>
<evidence type="ECO:0000256" key="6">
    <source>
        <dbReference type="ARBA" id="ARBA00023139"/>
    </source>
</evidence>
<dbReference type="GO" id="GO:0009847">
    <property type="term" value="P:spore germination"/>
    <property type="evidence" value="ECO:0007669"/>
    <property type="project" value="InterPro"/>
</dbReference>
<keyword evidence="6" id="KW-0564">Palmitate</keyword>